<sequence length="109" mass="12656">MGKSSGWTLTAIKRLQLRIDKLNPWALVARYVERKDPQPVNQRCKKFEDKLYFEVIEFPTSISHIKISAKKNSTVSINIYILDDEEIVLPRNAIDGEKNNHFDLLLITN</sequence>
<proteinExistence type="predicted"/>
<organism evidence="1 2">
    <name type="scientific">Dryococelus australis</name>
    <dbReference type="NCBI Taxonomy" id="614101"/>
    <lineage>
        <taxon>Eukaryota</taxon>
        <taxon>Metazoa</taxon>
        <taxon>Ecdysozoa</taxon>
        <taxon>Arthropoda</taxon>
        <taxon>Hexapoda</taxon>
        <taxon>Insecta</taxon>
        <taxon>Pterygota</taxon>
        <taxon>Neoptera</taxon>
        <taxon>Polyneoptera</taxon>
        <taxon>Phasmatodea</taxon>
        <taxon>Verophasmatodea</taxon>
        <taxon>Anareolatae</taxon>
        <taxon>Phasmatidae</taxon>
        <taxon>Eurycanthinae</taxon>
        <taxon>Dryococelus</taxon>
    </lineage>
</organism>
<gene>
    <name evidence="1" type="ORF">PR048_015632</name>
</gene>
<evidence type="ECO:0000313" key="1">
    <source>
        <dbReference type="EMBL" id="KAJ8883778.1"/>
    </source>
</evidence>
<comment type="caution">
    <text evidence="1">The sequence shown here is derived from an EMBL/GenBank/DDBJ whole genome shotgun (WGS) entry which is preliminary data.</text>
</comment>
<name>A0ABQ9HII9_9NEOP</name>
<accession>A0ABQ9HII9</accession>
<dbReference type="EMBL" id="JARBHB010000005">
    <property type="protein sequence ID" value="KAJ8883778.1"/>
    <property type="molecule type" value="Genomic_DNA"/>
</dbReference>
<evidence type="ECO:0000313" key="2">
    <source>
        <dbReference type="Proteomes" id="UP001159363"/>
    </source>
</evidence>
<protein>
    <submittedName>
        <fullName evidence="1">Uncharacterized protein</fullName>
    </submittedName>
</protein>
<reference evidence="1 2" key="1">
    <citation type="submission" date="2023-02" db="EMBL/GenBank/DDBJ databases">
        <title>LHISI_Scaffold_Assembly.</title>
        <authorList>
            <person name="Stuart O.P."/>
            <person name="Cleave R."/>
            <person name="Magrath M.J.L."/>
            <person name="Mikheyev A.S."/>
        </authorList>
    </citation>
    <scope>NUCLEOTIDE SEQUENCE [LARGE SCALE GENOMIC DNA]</scope>
    <source>
        <strain evidence="1">Daus_M_001</strain>
        <tissue evidence="1">Leg muscle</tissue>
    </source>
</reference>
<keyword evidence="2" id="KW-1185">Reference proteome</keyword>
<dbReference type="Proteomes" id="UP001159363">
    <property type="component" value="Chromosome 4"/>
</dbReference>